<dbReference type="PROSITE" id="PS50002">
    <property type="entry name" value="SH3"/>
    <property type="match status" value="1"/>
</dbReference>
<keyword evidence="18" id="KW-1185">Reference proteome</keyword>
<organism evidence="17 18">
    <name type="scientific">Heterostelium pallidum (strain ATCC 26659 / Pp 5 / PN500)</name>
    <name type="common">Cellular slime mold</name>
    <name type="synonym">Polysphondylium pallidum</name>
    <dbReference type="NCBI Taxonomy" id="670386"/>
    <lineage>
        <taxon>Eukaryota</taxon>
        <taxon>Amoebozoa</taxon>
        <taxon>Evosea</taxon>
        <taxon>Eumycetozoa</taxon>
        <taxon>Dictyostelia</taxon>
        <taxon>Acytosteliales</taxon>
        <taxon>Acytosteliaceae</taxon>
        <taxon>Heterostelium</taxon>
    </lineage>
</organism>
<dbReference type="RefSeq" id="XP_020436054.1">
    <property type="nucleotide sequence ID" value="XM_020573982.1"/>
</dbReference>
<feature type="compositionally biased region" description="Low complexity" evidence="14">
    <location>
        <begin position="72"/>
        <end position="83"/>
    </location>
</feature>
<evidence type="ECO:0000256" key="11">
    <source>
        <dbReference type="ARBA" id="ARBA00034535"/>
    </source>
</evidence>
<evidence type="ECO:0000259" key="16">
    <source>
        <dbReference type="PROSITE" id="PS50002"/>
    </source>
</evidence>
<dbReference type="FunCoup" id="D3B3N9">
    <property type="interactions" value="38"/>
</dbReference>
<comment type="similarity">
    <text evidence="1">Belongs to the peroxin-13 family.</text>
</comment>
<evidence type="ECO:0000256" key="2">
    <source>
        <dbReference type="ARBA" id="ARBA00022443"/>
    </source>
</evidence>
<dbReference type="Pfam" id="PF04088">
    <property type="entry name" value="Peroxin-13_N"/>
    <property type="match status" value="1"/>
</dbReference>
<feature type="region of interest" description="Disordered" evidence="14">
    <location>
        <begin position="412"/>
        <end position="524"/>
    </location>
</feature>
<keyword evidence="6 15" id="KW-1133">Transmembrane helix</keyword>
<evidence type="ECO:0000313" key="18">
    <source>
        <dbReference type="Proteomes" id="UP000001396"/>
    </source>
</evidence>
<dbReference type="InterPro" id="IPR007223">
    <property type="entry name" value="Peroxin-13_N"/>
</dbReference>
<dbReference type="PANTHER" id="PTHR19332:SF1">
    <property type="entry name" value="PEROXISOMAL MEMBRANE PROTEIN PEX13"/>
    <property type="match status" value="1"/>
</dbReference>
<evidence type="ECO:0000256" key="4">
    <source>
        <dbReference type="ARBA" id="ARBA00022692"/>
    </source>
</evidence>
<dbReference type="InterPro" id="IPR001452">
    <property type="entry name" value="SH3_domain"/>
</dbReference>
<dbReference type="InParanoid" id="D3B3N9"/>
<dbReference type="Proteomes" id="UP000001396">
    <property type="component" value="Unassembled WGS sequence"/>
</dbReference>
<feature type="compositionally biased region" description="Low complexity" evidence="14">
    <location>
        <begin position="13"/>
        <end position="53"/>
    </location>
</feature>
<dbReference type="OMA" id="RTPMRPW"/>
<evidence type="ECO:0000256" key="8">
    <source>
        <dbReference type="ARBA" id="ARBA00023136"/>
    </source>
</evidence>
<evidence type="ECO:0000313" key="17">
    <source>
        <dbReference type="EMBL" id="EFA83937.1"/>
    </source>
</evidence>
<evidence type="ECO:0000256" key="14">
    <source>
        <dbReference type="SAM" id="MobiDB-lite"/>
    </source>
</evidence>
<comment type="subcellular location">
    <subcellularLocation>
        <location evidence="12">Peroxisome membrane</location>
    </subcellularLocation>
</comment>
<evidence type="ECO:0000256" key="1">
    <source>
        <dbReference type="ARBA" id="ARBA00006033"/>
    </source>
</evidence>
<keyword evidence="7" id="KW-0811">Translocation</keyword>
<keyword evidence="4 15" id="KW-0812">Transmembrane</keyword>
<feature type="compositionally biased region" description="Polar residues" evidence="14">
    <location>
        <begin position="54"/>
        <end position="63"/>
    </location>
</feature>
<keyword evidence="3" id="KW-0813">Transport</keyword>
<feature type="transmembrane region" description="Helical" evidence="15">
    <location>
        <begin position="310"/>
        <end position="329"/>
    </location>
</feature>
<keyword evidence="5" id="KW-0653">Protein transport</keyword>
<feature type="region of interest" description="Disordered" evidence="14">
    <location>
        <begin position="1"/>
        <end position="83"/>
    </location>
</feature>
<evidence type="ECO:0000256" key="9">
    <source>
        <dbReference type="ARBA" id="ARBA00023140"/>
    </source>
</evidence>
<dbReference type="Gene3D" id="2.30.30.40">
    <property type="entry name" value="SH3 Domains"/>
    <property type="match status" value="1"/>
</dbReference>
<dbReference type="GeneID" id="31358530"/>
<accession>D3B3N9</accession>
<dbReference type="AlphaFoldDB" id="D3B3N9"/>
<dbReference type="GO" id="GO:0016560">
    <property type="term" value="P:protein import into peroxisome matrix, docking"/>
    <property type="evidence" value="ECO:0007669"/>
    <property type="project" value="InterPro"/>
</dbReference>
<proteinExistence type="inferred from homology"/>
<dbReference type="GO" id="GO:1990429">
    <property type="term" value="C:peroxisomal importomer complex"/>
    <property type="evidence" value="ECO:0007669"/>
    <property type="project" value="TreeGrafter"/>
</dbReference>
<sequence length="524" mass="56725">MRPSPPKPWEKGTSSTTSSVLSTQQSTSSITGSTSSIHNGSSRLPPRSGSPNSTSNNQLSTRPRTPMRPWDSSGTSSYDSSMTGYGSGSSYGSGGLYGSSGYGSGYGSSYGGSGYGTSSLYGGGGSGYGSGLYGSGYGSSSYGSGYGSSYGAGGYGSSYGAGGYGSSYGGGYGSGYGGGYGGYGSSYGGGYGRDDMKGGMMNGHSWLDALNSMVETFGRFSFLLNSNFDAVRVSFSSVVRLCHSMSQFHHEVFSLVKTFTLFRLFQSVSSKFIKLFRYILRRPTVDDVTNKEIFGLDDFKKFEKKQGGGITTFIIIIAVTFIAVPMIIGQMFGLSRRRKGENSLDKSWDDLGEVTVVQAVADFDPETQRDLPLRVGDIINVIGKPHQEWWEGEHQGRTGLFPANFVKIIDSNDKQQQSQQQQSQRLSSNSRQRQYSPPTMEYQQSQQQYNSSSSSSQYTPSPPSQSRQNSPNKDKNPSFNQDGADYIRQQTPPSQDNSRYKSYSDFLGDTNDNNNNQMENSLRN</sequence>
<feature type="compositionally biased region" description="Polar residues" evidence="14">
    <location>
        <begin position="488"/>
        <end position="501"/>
    </location>
</feature>
<protein>
    <recommendedName>
        <fullName evidence="11">Peroxisomal membrane protein PEX13</fullName>
    </recommendedName>
    <alternativeName>
        <fullName evidence="10">Peroxin-13</fullName>
    </alternativeName>
</protein>
<feature type="domain" description="SH3" evidence="16">
    <location>
        <begin position="352"/>
        <end position="411"/>
    </location>
</feature>
<gene>
    <name evidence="17" type="primary">pex13</name>
    <name evidence="17" type="ORF">PPL_03007</name>
</gene>
<evidence type="ECO:0000256" key="10">
    <source>
        <dbReference type="ARBA" id="ARBA00029693"/>
    </source>
</evidence>
<evidence type="ECO:0000256" key="3">
    <source>
        <dbReference type="ARBA" id="ARBA00022448"/>
    </source>
</evidence>
<evidence type="ECO:0000256" key="7">
    <source>
        <dbReference type="ARBA" id="ARBA00023010"/>
    </source>
</evidence>
<keyword evidence="2 13" id="KW-0728">SH3 domain</keyword>
<evidence type="ECO:0000256" key="6">
    <source>
        <dbReference type="ARBA" id="ARBA00022989"/>
    </source>
</evidence>
<evidence type="ECO:0000256" key="15">
    <source>
        <dbReference type="SAM" id="Phobius"/>
    </source>
</evidence>
<name>D3B3N9_HETP5</name>
<dbReference type="SMART" id="SM00326">
    <property type="entry name" value="SH3"/>
    <property type="match status" value="1"/>
</dbReference>
<evidence type="ECO:0000256" key="5">
    <source>
        <dbReference type="ARBA" id="ARBA00022927"/>
    </source>
</evidence>
<dbReference type="InterPro" id="IPR036028">
    <property type="entry name" value="SH3-like_dom_sf"/>
</dbReference>
<dbReference type="GO" id="GO:0005778">
    <property type="term" value="C:peroxisomal membrane"/>
    <property type="evidence" value="ECO:0007669"/>
    <property type="project" value="UniProtKB-SubCell"/>
</dbReference>
<keyword evidence="8 15" id="KW-0472">Membrane</keyword>
<reference evidence="17 18" key="1">
    <citation type="journal article" date="2011" name="Genome Res.">
        <title>Phylogeny-wide analysis of social amoeba genomes highlights ancient origins for complex intercellular communication.</title>
        <authorList>
            <person name="Heidel A.J."/>
            <person name="Lawal H.M."/>
            <person name="Felder M."/>
            <person name="Schilde C."/>
            <person name="Helps N.R."/>
            <person name="Tunggal B."/>
            <person name="Rivero F."/>
            <person name="John U."/>
            <person name="Schleicher M."/>
            <person name="Eichinger L."/>
            <person name="Platzer M."/>
            <person name="Noegel A.A."/>
            <person name="Schaap P."/>
            <person name="Gloeckner G."/>
        </authorList>
    </citation>
    <scope>NUCLEOTIDE SEQUENCE [LARGE SCALE GENOMIC DNA]</scope>
    <source>
        <strain evidence="18">ATCC 26659 / Pp 5 / PN500</strain>
    </source>
</reference>
<dbReference type="Pfam" id="PF14604">
    <property type="entry name" value="SH3_9"/>
    <property type="match status" value="1"/>
</dbReference>
<dbReference type="CDD" id="cd00174">
    <property type="entry name" value="SH3"/>
    <property type="match status" value="1"/>
</dbReference>
<comment type="caution">
    <text evidence="17">The sequence shown here is derived from an EMBL/GenBank/DDBJ whole genome shotgun (WGS) entry which is preliminary data.</text>
</comment>
<keyword evidence="9" id="KW-0576">Peroxisome</keyword>
<dbReference type="SUPFAM" id="SSF50044">
    <property type="entry name" value="SH3-domain"/>
    <property type="match status" value="1"/>
</dbReference>
<feature type="compositionally biased region" description="Low complexity" evidence="14">
    <location>
        <begin position="415"/>
        <end position="471"/>
    </location>
</feature>
<dbReference type="InterPro" id="IPR035463">
    <property type="entry name" value="Pex13"/>
</dbReference>
<dbReference type="EMBL" id="ADBJ01000010">
    <property type="protein sequence ID" value="EFA83937.1"/>
    <property type="molecule type" value="Genomic_DNA"/>
</dbReference>
<evidence type="ECO:0000256" key="12">
    <source>
        <dbReference type="ARBA" id="ARBA00046271"/>
    </source>
</evidence>
<dbReference type="STRING" id="670386.D3B3N9"/>
<evidence type="ECO:0000256" key="13">
    <source>
        <dbReference type="PROSITE-ProRule" id="PRU00192"/>
    </source>
</evidence>
<dbReference type="PANTHER" id="PTHR19332">
    <property type="entry name" value="PEROXISOMAL MEMBRANE PROTEIN PEX13"/>
    <property type="match status" value="1"/>
</dbReference>
<dbReference type="PRINTS" id="PR00452">
    <property type="entry name" value="SH3DOMAIN"/>
</dbReference>